<proteinExistence type="predicted"/>
<evidence type="ECO:0000313" key="1">
    <source>
        <dbReference type="EMBL" id="OWP05824.1"/>
    </source>
</evidence>
<protein>
    <submittedName>
        <fullName evidence="1">Uncharacterized protein</fullName>
    </submittedName>
</protein>
<dbReference type="EMBL" id="MZNU01000060">
    <property type="protein sequence ID" value="OWP05824.1"/>
    <property type="molecule type" value="Genomic_DNA"/>
</dbReference>
<sequence>MSSITVRQQVQTRHSIQRLVTSWVESWSHDESLGHQEQYLTLASQAVLDAQRTVHDLGVLLTTINQRPSPQELAVLHEAVQSAKQCIYRKAEAIEELTSLMTPHRRSIKTLANAIGHLPPKVVRKIVLRCSSQIVQTRSTSKIRSYWLSVVARIPDAKQGLILMTWRRFQSIADIEEHVACDIILDHWICQNFFARPAIVKLFFDVEASQNKRRDYGALIIAISNARQKCWVMTRSLFRFLEKLGQFENIYYTIVRMKKLGMKLPADVIDETLENMTAHDYMLAEKTYRLYRWMRANEKPLRLEVCPNFIFAMVKNSGNPGNSGVTPRTIWSAIGIPLYESMPPSSLALYAFTDPRRPSSLRPIVVEHILKMATIFAYSEQRSQRSAVRNVMQCLFHLRRHHIPVPPELTRAITHAGITRKILSRGWVARERVKWVLKLIEQAEGTDVALTVDKLVAGWNQGVSDRVSLRDTNFVRESNPLRVGPID</sequence>
<dbReference type="InParanoid" id="A0A218ZDJ7"/>
<dbReference type="AlphaFoldDB" id="A0A218ZDJ7"/>
<keyword evidence="2" id="KW-1185">Reference proteome</keyword>
<dbReference type="Proteomes" id="UP000242519">
    <property type="component" value="Unassembled WGS sequence"/>
</dbReference>
<dbReference type="OrthoDB" id="5428038at2759"/>
<evidence type="ECO:0000313" key="2">
    <source>
        <dbReference type="Proteomes" id="UP000242519"/>
    </source>
</evidence>
<organism evidence="1 2">
    <name type="scientific">Diplocarpon coronariae</name>
    <dbReference type="NCBI Taxonomy" id="2795749"/>
    <lineage>
        <taxon>Eukaryota</taxon>
        <taxon>Fungi</taxon>
        <taxon>Dikarya</taxon>
        <taxon>Ascomycota</taxon>
        <taxon>Pezizomycotina</taxon>
        <taxon>Leotiomycetes</taxon>
        <taxon>Helotiales</taxon>
        <taxon>Drepanopezizaceae</taxon>
        <taxon>Diplocarpon</taxon>
    </lineage>
</organism>
<reference evidence="1 2" key="1">
    <citation type="submission" date="2017-04" db="EMBL/GenBank/DDBJ databases">
        <title>Draft genome sequence of Marssonina coronaria NL1: causal agent of apple blotch.</title>
        <authorList>
            <person name="Cheng Q."/>
        </authorList>
    </citation>
    <scope>NUCLEOTIDE SEQUENCE [LARGE SCALE GENOMIC DNA]</scope>
    <source>
        <strain evidence="1 2">NL1</strain>
    </source>
</reference>
<comment type="caution">
    <text evidence="1">The sequence shown here is derived from an EMBL/GenBank/DDBJ whole genome shotgun (WGS) entry which is preliminary data.</text>
</comment>
<dbReference type="STRING" id="503106.A0A218ZDJ7"/>
<gene>
    <name evidence="1" type="ORF">B2J93_942</name>
</gene>
<name>A0A218ZDJ7_9HELO</name>
<accession>A0A218ZDJ7</accession>